<organism evidence="2">
    <name type="scientific">Harmonia axyridis</name>
    <name type="common">Multicolored Asian lady beetle</name>
    <name type="synonym">Coccinella axyridis</name>
    <dbReference type="NCBI Taxonomy" id="115357"/>
    <lineage>
        <taxon>Eukaryota</taxon>
        <taxon>Metazoa</taxon>
        <taxon>Ecdysozoa</taxon>
        <taxon>Arthropoda</taxon>
        <taxon>Hexapoda</taxon>
        <taxon>Insecta</taxon>
        <taxon>Pterygota</taxon>
        <taxon>Neoptera</taxon>
        <taxon>Endopterygota</taxon>
        <taxon>Coleoptera</taxon>
        <taxon>Polyphaga</taxon>
        <taxon>Cucujiformia</taxon>
        <taxon>Coccinelloidea</taxon>
        <taxon>Coccinellidae</taxon>
        <taxon>Coccinellinae</taxon>
        <taxon>Coccinellini</taxon>
        <taxon>Harmonia</taxon>
    </lineage>
</organism>
<dbReference type="GO" id="GO:0005549">
    <property type="term" value="F:odorant binding"/>
    <property type="evidence" value="ECO:0007669"/>
    <property type="project" value="InterPro"/>
</dbReference>
<dbReference type="SMR" id="A0A8K1AMP3"/>
<dbReference type="SUPFAM" id="SSF47565">
    <property type="entry name" value="Insect pheromone/odorant-binding proteins"/>
    <property type="match status" value="1"/>
</dbReference>
<dbReference type="EMBL" id="MT150157">
    <property type="protein sequence ID" value="QTE76127.1"/>
    <property type="molecule type" value="mRNA"/>
</dbReference>
<feature type="signal peptide" evidence="1">
    <location>
        <begin position="1"/>
        <end position="19"/>
    </location>
</feature>
<dbReference type="CDD" id="cd23992">
    <property type="entry name" value="PBP_GOBP"/>
    <property type="match status" value="1"/>
</dbReference>
<dbReference type="InterPro" id="IPR006170">
    <property type="entry name" value="PBP/GOBP"/>
</dbReference>
<dbReference type="Gene3D" id="1.10.238.20">
    <property type="entry name" value="Pheromone/general odorant binding protein domain"/>
    <property type="match status" value="1"/>
</dbReference>
<protein>
    <submittedName>
        <fullName evidence="2">Odorant binding protein 19</fullName>
    </submittedName>
</protein>
<proteinExistence type="evidence at transcript level"/>
<dbReference type="AlphaFoldDB" id="A0A8K1AMP3"/>
<feature type="chain" id="PRO_5035468672" evidence="1">
    <location>
        <begin position="20"/>
        <end position="139"/>
    </location>
</feature>
<dbReference type="Pfam" id="PF01395">
    <property type="entry name" value="PBP_GOBP"/>
    <property type="match status" value="1"/>
</dbReference>
<keyword evidence="1" id="KW-0732">Signal</keyword>
<evidence type="ECO:0000256" key="1">
    <source>
        <dbReference type="SAM" id="SignalP"/>
    </source>
</evidence>
<name>A0A8K1AMP3_HARAX</name>
<evidence type="ECO:0000313" key="2">
    <source>
        <dbReference type="EMBL" id="QTE76127.1"/>
    </source>
</evidence>
<reference evidence="2" key="1">
    <citation type="journal article" date="2021" name="J Integr Agric">
        <title>Identification and tissue distribution of odorant binding protein genes in Harmonia axyridis (Coleoptera: Coccinellidae).</title>
        <authorList>
            <person name="Qu C."/>
            <person name="Wang R."/>
            <person name="Che W.-n."/>
            <person name="Li F.-q."/>
            <person name="Zhao H.-p."/>
            <person name="Wei Y.-y."/>
            <person name="Luo C."/>
            <person name="Xue M."/>
        </authorList>
    </citation>
    <scope>NUCLEOTIDE SEQUENCE</scope>
</reference>
<accession>A0A8K1AMP3</accession>
<dbReference type="InterPro" id="IPR036728">
    <property type="entry name" value="PBP_GOBP_sf"/>
</dbReference>
<sequence>MKIVLVILLVASVWTGSKGYTSDEWKDFMRNLEAECQKETGVEYAKVLKAKEDESIDKSDKLLLKFVYCVSKTAGFVDDETNLNRDTMKMHLQNFGVSDDDLTKSFQVCSKKTETDIQIQVALFYECFHRYLPLKMKNN</sequence>